<evidence type="ECO:0000256" key="1">
    <source>
        <dbReference type="SAM" id="Phobius"/>
    </source>
</evidence>
<reference evidence="2 3" key="1">
    <citation type="submission" date="2019-12" db="EMBL/GenBank/DDBJ databases">
        <authorList>
            <person name="Jiao W.-B."/>
            <person name="Schneeberger K."/>
        </authorList>
    </citation>
    <scope>NUCLEOTIDE SEQUENCE [LARGE SCALE GENOMIC DNA]</scope>
    <source>
        <strain evidence="3">cv. C24</strain>
    </source>
</reference>
<gene>
    <name evidence="2" type="ORF">C24_LOCUS16317</name>
</gene>
<dbReference type="Proteomes" id="UP000434276">
    <property type="component" value="Unassembled WGS sequence"/>
</dbReference>
<proteinExistence type="predicted"/>
<accession>A0A5S9XMJ6</accession>
<name>A0A5S9XMJ6_ARATH</name>
<organism evidence="2 3">
    <name type="scientific">Arabidopsis thaliana</name>
    <name type="common">Mouse-ear cress</name>
    <dbReference type="NCBI Taxonomy" id="3702"/>
    <lineage>
        <taxon>Eukaryota</taxon>
        <taxon>Viridiplantae</taxon>
        <taxon>Streptophyta</taxon>
        <taxon>Embryophyta</taxon>
        <taxon>Tracheophyta</taxon>
        <taxon>Spermatophyta</taxon>
        <taxon>Magnoliopsida</taxon>
        <taxon>eudicotyledons</taxon>
        <taxon>Gunneridae</taxon>
        <taxon>Pentapetalae</taxon>
        <taxon>rosids</taxon>
        <taxon>malvids</taxon>
        <taxon>Brassicales</taxon>
        <taxon>Brassicaceae</taxon>
        <taxon>Camelineae</taxon>
        <taxon>Arabidopsis</taxon>
    </lineage>
</organism>
<dbReference type="AlphaFoldDB" id="A0A5S9XMJ6"/>
<keyword evidence="1" id="KW-1133">Transmembrane helix</keyword>
<protein>
    <recommendedName>
        <fullName evidence="4">Transmembrane protein</fullName>
    </recommendedName>
</protein>
<keyword evidence="1" id="KW-0812">Transmembrane</keyword>
<evidence type="ECO:0008006" key="4">
    <source>
        <dbReference type="Google" id="ProtNLM"/>
    </source>
</evidence>
<sequence length="82" mass="8966">MKKNDLPPSFVVLVLDEGSRETPQSSSSHPEAFSSFFLWFGLPGYEVLVSGFERLALFMIGGGGCYFGLAVGSRSKSLRRCN</sequence>
<keyword evidence="1" id="KW-0472">Membrane</keyword>
<evidence type="ECO:0000313" key="3">
    <source>
        <dbReference type="Proteomes" id="UP000434276"/>
    </source>
</evidence>
<dbReference type="EMBL" id="CACSHJ010000089">
    <property type="protein sequence ID" value="CAA0387671.1"/>
    <property type="molecule type" value="Genomic_DNA"/>
</dbReference>
<feature type="transmembrane region" description="Helical" evidence="1">
    <location>
        <begin position="55"/>
        <end position="72"/>
    </location>
</feature>
<evidence type="ECO:0000313" key="2">
    <source>
        <dbReference type="EMBL" id="CAA0387671.1"/>
    </source>
</evidence>